<dbReference type="Proteomes" id="UP000824029">
    <property type="component" value="Unassembled WGS sequence"/>
</dbReference>
<organism evidence="1 2">
    <name type="scientific">Candidatus Olsenella stercoravium</name>
    <dbReference type="NCBI Taxonomy" id="2838713"/>
    <lineage>
        <taxon>Bacteria</taxon>
        <taxon>Bacillati</taxon>
        <taxon>Actinomycetota</taxon>
        <taxon>Coriobacteriia</taxon>
        <taxon>Coriobacteriales</taxon>
        <taxon>Atopobiaceae</taxon>
        <taxon>Olsenella</taxon>
    </lineage>
</organism>
<dbReference type="PANTHER" id="PTHR10000">
    <property type="entry name" value="PHOSPHOSERINE PHOSPHATASE"/>
    <property type="match status" value="1"/>
</dbReference>
<accession>A0A9D2IQ11</accession>
<protein>
    <submittedName>
        <fullName evidence="1">Cof-type HAD-IIB family hydrolase</fullName>
    </submittedName>
</protein>
<evidence type="ECO:0000313" key="1">
    <source>
        <dbReference type="EMBL" id="HIZ19198.1"/>
    </source>
</evidence>
<dbReference type="PANTHER" id="PTHR10000:SF8">
    <property type="entry name" value="HAD SUPERFAMILY HYDROLASE-LIKE, TYPE 3"/>
    <property type="match status" value="1"/>
</dbReference>
<proteinExistence type="predicted"/>
<dbReference type="GO" id="GO:0005829">
    <property type="term" value="C:cytosol"/>
    <property type="evidence" value="ECO:0007669"/>
    <property type="project" value="TreeGrafter"/>
</dbReference>
<dbReference type="Pfam" id="PF08282">
    <property type="entry name" value="Hydrolase_3"/>
    <property type="match status" value="1"/>
</dbReference>
<reference evidence="1" key="1">
    <citation type="journal article" date="2021" name="PeerJ">
        <title>Extensive microbial diversity within the chicken gut microbiome revealed by metagenomics and culture.</title>
        <authorList>
            <person name="Gilroy R."/>
            <person name="Ravi A."/>
            <person name="Getino M."/>
            <person name="Pursley I."/>
            <person name="Horton D.L."/>
            <person name="Alikhan N.F."/>
            <person name="Baker D."/>
            <person name="Gharbi K."/>
            <person name="Hall N."/>
            <person name="Watson M."/>
            <person name="Adriaenssens E.M."/>
            <person name="Foster-Nyarko E."/>
            <person name="Jarju S."/>
            <person name="Secka A."/>
            <person name="Antonio M."/>
            <person name="Oren A."/>
            <person name="Chaudhuri R.R."/>
            <person name="La Ragione R."/>
            <person name="Hildebrand F."/>
            <person name="Pallen M.J."/>
        </authorList>
    </citation>
    <scope>NUCLEOTIDE SEQUENCE</scope>
    <source>
        <strain evidence="1">ChiHecolR3B27-1887</strain>
    </source>
</reference>
<gene>
    <name evidence="1" type="ORF">IAA22_08850</name>
</gene>
<comment type="caution">
    <text evidence="1">The sequence shown here is derived from an EMBL/GenBank/DDBJ whole genome shotgun (WGS) entry which is preliminary data.</text>
</comment>
<dbReference type="GO" id="GO:0016791">
    <property type="term" value="F:phosphatase activity"/>
    <property type="evidence" value="ECO:0007669"/>
    <property type="project" value="UniProtKB-ARBA"/>
</dbReference>
<sequence>MVRLVFIDMDDTFVGPDKTIPRDNLRILDVAAERGVQFVPCTGRSLRGVPRELVEHPSVRHAVCGGGALVYDVRSGRAIREVPISKSLVRALYADVRGQRVAFDLFTP</sequence>
<name>A0A9D2IQ11_9ACTN</name>
<dbReference type="AlphaFoldDB" id="A0A9D2IQ11"/>
<dbReference type="EMBL" id="DXBZ01000169">
    <property type="protein sequence ID" value="HIZ19198.1"/>
    <property type="molecule type" value="Genomic_DNA"/>
</dbReference>
<reference evidence="1" key="2">
    <citation type="submission" date="2021-04" db="EMBL/GenBank/DDBJ databases">
        <authorList>
            <person name="Gilroy R."/>
        </authorList>
    </citation>
    <scope>NUCLEOTIDE SEQUENCE</scope>
    <source>
        <strain evidence="1">ChiHecolR3B27-1887</strain>
    </source>
</reference>
<keyword evidence="1" id="KW-0378">Hydrolase</keyword>
<evidence type="ECO:0000313" key="2">
    <source>
        <dbReference type="Proteomes" id="UP000824029"/>
    </source>
</evidence>
<dbReference type="GO" id="GO:0000287">
    <property type="term" value="F:magnesium ion binding"/>
    <property type="evidence" value="ECO:0007669"/>
    <property type="project" value="TreeGrafter"/>
</dbReference>